<gene>
    <name evidence="2" type="ORF">COV04_01780</name>
</gene>
<protein>
    <submittedName>
        <fullName evidence="2">Uncharacterized protein</fullName>
    </submittedName>
</protein>
<sequence length="161" mass="17501">MFRQESQEGNRGHSSEALSEALGSGAAVKGEHFPLAGGERTAFTSRPIAALERAKAAMGSAIRALKKFDGNHGDRTRSSASAWSRVDGGDDGNLQRLRFTDANYHYRSCGAQWTGCNRHKALCCRWQHHADEEGLTSTGNDKSIEPALAHLARALLYGILY</sequence>
<organism evidence="2 3">
    <name type="scientific">Candidatus Uhrbacteria bacterium CG10_big_fil_rev_8_21_14_0_10_48_11</name>
    <dbReference type="NCBI Taxonomy" id="1975037"/>
    <lineage>
        <taxon>Bacteria</taxon>
        <taxon>Candidatus Uhriibacteriota</taxon>
    </lineage>
</organism>
<evidence type="ECO:0000313" key="3">
    <source>
        <dbReference type="Proteomes" id="UP000231152"/>
    </source>
</evidence>
<dbReference type="AlphaFoldDB" id="A0A2M8LF33"/>
<accession>A0A2M8LF33</accession>
<proteinExistence type="predicted"/>
<reference evidence="2 3" key="1">
    <citation type="submission" date="2017-09" db="EMBL/GenBank/DDBJ databases">
        <title>Depth-based differentiation of microbial function through sediment-hosted aquifers and enrichment of novel symbionts in the deep terrestrial subsurface.</title>
        <authorList>
            <person name="Probst A.J."/>
            <person name="Ladd B."/>
            <person name="Jarett J.K."/>
            <person name="Geller-Mcgrath D.E."/>
            <person name="Sieber C.M."/>
            <person name="Emerson J.B."/>
            <person name="Anantharaman K."/>
            <person name="Thomas B.C."/>
            <person name="Malmstrom R."/>
            <person name="Stieglmeier M."/>
            <person name="Klingl A."/>
            <person name="Woyke T."/>
            <person name="Ryan C.M."/>
            <person name="Banfield J.F."/>
        </authorList>
    </citation>
    <scope>NUCLEOTIDE SEQUENCE [LARGE SCALE GENOMIC DNA]</scope>
    <source>
        <strain evidence="2">CG10_big_fil_rev_8_21_14_0_10_48_11</strain>
    </source>
</reference>
<feature type="compositionally biased region" description="Basic and acidic residues" evidence="1">
    <location>
        <begin position="1"/>
        <end position="14"/>
    </location>
</feature>
<evidence type="ECO:0000256" key="1">
    <source>
        <dbReference type="SAM" id="MobiDB-lite"/>
    </source>
</evidence>
<dbReference type="EMBL" id="PFET01000006">
    <property type="protein sequence ID" value="PJE76054.1"/>
    <property type="molecule type" value="Genomic_DNA"/>
</dbReference>
<evidence type="ECO:0000313" key="2">
    <source>
        <dbReference type="EMBL" id="PJE76054.1"/>
    </source>
</evidence>
<comment type="caution">
    <text evidence="2">The sequence shown here is derived from an EMBL/GenBank/DDBJ whole genome shotgun (WGS) entry which is preliminary data.</text>
</comment>
<name>A0A2M8LF33_9BACT</name>
<dbReference type="Proteomes" id="UP000231152">
    <property type="component" value="Unassembled WGS sequence"/>
</dbReference>
<feature type="region of interest" description="Disordered" evidence="1">
    <location>
        <begin position="1"/>
        <end position="23"/>
    </location>
</feature>